<organism evidence="1 3">
    <name type="scientific">Didymodactylos carnosus</name>
    <dbReference type="NCBI Taxonomy" id="1234261"/>
    <lineage>
        <taxon>Eukaryota</taxon>
        <taxon>Metazoa</taxon>
        <taxon>Spiralia</taxon>
        <taxon>Gnathifera</taxon>
        <taxon>Rotifera</taxon>
        <taxon>Eurotatoria</taxon>
        <taxon>Bdelloidea</taxon>
        <taxon>Philodinida</taxon>
        <taxon>Philodinidae</taxon>
        <taxon>Didymodactylos</taxon>
    </lineage>
</organism>
<name>A0A815XV87_9BILA</name>
<evidence type="ECO:0000313" key="1">
    <source>
        <dbReference type="EMBL" id="CAF1562184.1"/>
    </source>
</evidence>
<feature type="non-terminal residue" evidence="1">
    <location>
        <position position="114"/>
    </location>
</feature>
<accession>A0A815XV87</accession>
<evidence type="ECO:0008006" key="4">
    <source>
        <dbReference type="Google" id="ProtNLM"/>
    </source>
</evidence>
<gene>
    <name evidence="1" type="ORF">GPM918_LOCUS39834</name>
    <name evidence="2" type="ORF">SRO942_LOCUS40741</name>
</gene>
<dbReference type="Proteomes" id="UP000681722">
    <property type="component" value="Unassembled WGS sequence"/>
</dbReference>
<reference evidence="1" key="1">
    <citation type="submission" date="2021-02" db="EMBL/GenBank/DDBJ databases">
        <authorList>
            <person name="Nowell W R."/>
        </authorList>
    </citation>
    <scope>NUCLEOTIDE SEQUENCE</scope>
</reference>
<protein>
    <recommendedName>
        <fullName evidence="4">PPM-type phosphatase domain-containing protein</fullName>
    </recommendedName>
</protein>
<evidence type="ECO:0000313" key="3">
    <source>
        <dbReference type="Proteomes" id="UP000663829"/>
    </source>
</evidence>
<sequence>MATCNDYFTAKANRSENFEPFTLLYDTSISAQDESQTIQIKLRNLINYLKPFESIEQCQRYIQQFDNEKIVLIVSDGLGHVVIPQTHDLKQINSIYIYSENKQIHKTWMKQFKK</sequence>
<keyword evidence="3" id="KW-1185">Reference proteome</keyword>
<dbReference type="EMBL" id="CAJOBC010094282">
    <property type="protein sequence ID" value="CAF4423743.1"/>
    <property type="molecule type" value="Genomic_DNA"/>
</dbReference>
<evidence type="ECO:0000313" key="2">
    <source>
        <dbReference type="EMBL" id="CAF4423743.1"/>
    </source>
</evidence>
<dbReference type="EMBL" id="CAJNOQ010028519">
    <property type="protein sequence ID" value="CAF1562184.1"/>
    <property type="molecule type" value="Genomic_DNA"/>
</dbReference>
<dbReference type="AlphaFoldDB" id="A0A815XV87"/>
<proteinExistence type="predicted"/>
<comment type="caution">
    <text evidence="1">The sequence shown here is derived from an EMBL/GenBank/DDBJ whole genome shotgun (WGS) entry which is preliminary data.</text>
</comment>
<dbReference type="Proteomes" id="UP000663829">
    <property type="component" value="Unassembled WGS sequence"/>
</dbReference>